<dbReference type="SUPFAM" id="SSF117281">
    <property type="entry name" value="Kelch motif"/>
    <property type="match status" value="1"/>
</dbReference>
<feature type="compositionally biased region" description="Polar residues" evidence="3">
    <location>
        <begin position="274"/>
        <end position="291"/>
    </location>
</feature>
<evidence type="ECO:0000256" key="2">
    <source>
        <dbReference type="ARBA" id="ARBA00022737"/>
    </source>
</evidence>
<keyword evidence="1" id="KW-0880">Kelch repeat</keyword>
<evidence type="ECO:0000313" key="6">
    <source>
        <dbReference type="EMBL" id="KAG0001568.1"/>
    </source>
</evidence>
<feature type="compositionally biased region" description="Low complexity" evidence="3">
    <location>
        <begin position="583"/>
        <end position="593"/>
    </location>
</feature>
<feature type="region of interest" description="Disordered" evidence="3">
    <location>
        <begin position="557"/>
        <end position="593"/>
    </location>
</feature>
<keyword evidence="4" id="KW-1133">Transmembrane helix</keyword>
<dbReference type="EMBL" id="JAAAHW010000518">
    <property type="protein sequence ID" value="KAG0001568.1"/>
    <property type="molecule type" value="Genomic_DNA"/>
</dbReference>
<evidence type="ECO:0000259" key="5">
    <source>
        <dbReference type="PROSITE" id="PS50011"/>
    </source>
</evidence>
<dbReference type="Pfam" id="PF24681">
    <property type="entry name" value="Kelch_KLHDC2_KLHL20_DRC7"/>
    <property type="match status" value="1"/>
</dbReference>
<dbReference type="PANTHER" id="PTHR46093:SF18">
    <property type="entry name" value="FIBRONECTIN TYPE-III DOMAIN-CONTAINING PROTEIN"/>
    <property type="match status" value="1"/>
</dbReference>
<dbReference type="Proteomes" id="UP000749646">
    <property type="component" value="Unassembled WGS sequence"/>
</dbReference>
<dbReference type="OrthoDB" id="45365at2759"/>
<protein>
    <recommendedName>
        <fullName evidence="5">Protein kinase domain-containing protein</fullName>
    </recommendedName>
</protein>
<keyword evidence="7" id="KW-1185">Reference proteome</keyword>
<comment type="caution">
    <text evidence="6">The sequence shown here is derived from an EMBL/GenBank/DDBJ whole genome shotgun (WGS) entry which is preliminary data.</text>
</comment>
<dbReference type="InterPro" id="IPR000719">
    <property type="entry name" value="Prot_kinase_dom"/>
</dbReference>
<accession>A0A9P6MHX8</accession>
<dbReference type="SUPFAM" id="SSF56112">
    <property type="entry name" value="Protein kinase-like (PK-like)"/>
    <property type="match status" value="1"/>
</dbReference>
<dbReference type="InterPro" id="IPR011009">
    <property type="entry name" value="Kinase-like_dom_sf"/>
</dbReference>
<dbReference type="Pfam" id="PF00069">
    <property type="entry name" value="Pkinase"/>
    <property type="match status" value="1"/>
</dbReference>
<keyword evidence="4" id="KW-0472">Membrane</keyword>
<feature type="compositionally biased region" description="Polar residues" evidence="3">
    <location>
        <begin position="438"/>
        <end position="447"/>
    </location>
</feature>
<dbReference type="PANTHER" id="PTHR46093">
    <property type="entry name" value="ACYL-COA-BINDING DOMAIN-CONTAINING PROTEIN 5"/>
    <property type="match status" value="1"/>
</dbReference>
<feature type="transmembrane region" description="Helical" evidence="4">
    <location>
        <begin position="174"/>
        <end position="195"/>
    </location>
</feature>
<dbReference type="GO" id="GO:0004672">
    <property type="term" value="F:protein kinase activity"/>
    <property type="evidence" value="ECO:0007669"/>
    <property type="project" value="InterPro"/>
</dbReference>
<keyword evidence="2" id="KW-0677">Repeat</keyword>
<dbReference type="Gene3D" id="2.120.10.80">
    <property type="entry name" value="Kelch-type beta propeller"/>
    <property type="match status" value="2"/>
</dbReference>
<name>A0A9P6MHX8_9FUNG</name>
<feature type="region of interest" description="Disordered" evidence="3">
    <location>
        <begin position="147"/>
        <end position="166"/>
    </location>
</feature>
<dbReference type="Gene3D" id="1.10.510.10">
    <property type="entry name" value="Transferase(Phosphotransferase) domain 1"/>
    <property type="match status" value="1"/>
</dbReference>
<feature type="region of interest" description="Disordered" evidence="3">
    <location>
        <begin position="414"/>
        <end position="499"/>
    </location>
</feature>
<evidence type="ECO:0000256" key="3">
    <source>
        <dbReference type="SAM" id="MobiDB-lite"/>
    </source>
</evidence>
<dbReference type="GO" id="GO:0005524">
    <property type="term" value="F:ATP binding"/>
    <property type="evidence" value="ECO:0007669"/>
    <property type="project" value="InterPro"/>
</dbReference>
<gene>
    <name evidence="6" type="ORF">BGZ65_003378</name>
</gene>
<dbReference type="PROSITE" id="PS50011">
    <property type="entry name" value="PROTEIN_KINASE_DOM"/>
    <property type="match status" value="1"/>
</dbReference>
<sequence>MCKLTGLNTMIIFGGSDTNSAYNTVHTYSLENGVWQLTIPVNASLGGGVPSARKGHTAVCLETTMIVFGGGVDSLVDDDVWVMDTSSTPWVWNRMTTNKQFGPGPRTGHSALLNGTNMLVWGGYGSPQANDTTIYILDTRAWQWSSSKNVGASSPHPGPLSGGGSDGGKHNLPVTIGVACGVLALIAAFAGYLVLRRRATKKTMNPTKHSQDSASYLSDAEQHLSGEMGLDDKPSYYHHYAGRDSGSSLGGWPSIAARRNTAPGASQGYPLRPMSSTASQQPANDSGSVSDQRAITSAASAVSGSAAAAAAVDAAVIATAAAASIASQPRSRRSVDIANRSQQTATQPVVRRSQGGDVDQGSQLAGTKAGSIASDPFYPAHLAEHDEEDADRWTFASSLSYDQREKSAPIPTLRYIPTSTTTTPPTRHTGVAGLPRSMMQSTGSLTPSFSAARSARRDASAPSILSVSAQGSPLGPTPISLSGKPTAPPAMSREGSISPRDAALFNSVSPLDRVSLMCSGMDMESSGDDDPTGSALSAAQLYPRNAFPQWKDSYQRESFIHTPPPPVDEEDEEEGKHAGLNRTGSTSTGHSSTAYTTLEHPALVTLIQNLPARYIVSKSPNPIHGISNDILFAVDSDTQQPIVIKSFARREAWERECRMLRRLKGPCVVELRHVATLVLSETDDPDKPAKSRLTILERLDETLAQMLKNARKAKKLALREQALRKQAVSSSSSLSSGQKVGEQKSQKEQDVVLDLSGVGLYRSGPALDAGYIKDIAKGVLECLMWCHGKKVVYCDLKPTNIMRNRDDPRQVWKLIDLEASRTAEEERTSNGTARYCPPEVAQAARAGVKNGGVTAQYSMDLWAFGCLLYELFATRPLIPMSATDDAVLDFLANPSPATPAFSNGLRWHSAEELEIPYLEEAVQDKSARELIRILLHPDPRRRATMNQVLSSDYLGGTSSAR</sequence>
<reference evidence="6" key="1">
    <citation type="journal article" date="2020" name="Fungal Divers.">
        <title>Resolving the Mortierellaceae phylogeny through synthesis of multi-gene phylogenetics and phylogenomics.</title>
        <authorList>
            <person name="Vandepol N."/>
            <person name="Liber J."/>
            <person name="Desiro A."/>
            <person name="Na H."/>
            <person name="Kennedy M."/>
            <person name="Barry K."/>
            <person name="Grigoriev I.V."/>
            <person name="Miller A.N."/>
            <person name="O'Donnell K."/>
            <person name="Stajich J.E."/>
            <person name="Bonito G."/>
        </authorList>
    </citation>
    <scope>NUCLEOTIDE SEQUENCE</scope>
    <source>
        <strain evidence="6">MES-2147</strain>
    </source>
</reference>
<evidence type="ECO:0000313" key="7">
    <source>
        <dbReference type="Proteomes" id="UP000749646"/>
    </source>
</evidence>
<feature type="region of interest" description="Disordered" evidence="3">
    <location>
        <begin position="323"/>
        <end position="373"/>
    </location>
</feature>
<evidence type="ECO:0000256" key="1">
    <source>
        <dbReference type="ARBA" id="ARBA00022441"/>
    </source>
</evidence>
<feature type="compositionally biased region" description="Low complexity" evidence="3">
    <location>
        <begin position="414"/>
        <end position="429"/>
    </location>
</feature>
<dbReference type="AlphaFoldDB" id="A0A9P6MHX8"/>
<evidence type="ECO:0000256" key="4">
    <source>
        <dbReference type="SAM" id="Phobius"/>
    </source>
</evidence>
<feature type="domain" description="Protein kinase" evidence="5">
    <location>
        <begin position="580"/>
        <end position="954"/>
    </location>
</feature>
<proteinExistence type="predicted"/>
<dbReference type="SMART" id="SM00220">
    <property type="entry name" value="S_TKc"/>
    <property type="match status" value="1"/>
</dbReference>
<organism evidence="6 7">
    <name type="scientific">Modicella reniformis</name>
    <dbReference type="NCBI Taxonomy" id="1440133"/>
    <lineage>
        <taxon>Eukaryota</taxon>
        <taxon>Fungi</taxon>
        <taxon>Fungi incertae sedis</taxon>
        <taxon>Mucoromycota</taxon>
        <taxon>Mortierellomycotina</taxon>
        <taxon>Mortierellomycetes</taxon>
        <taxon>Mortierellales</taxon>
        <taxon>Mortierellaceae</taxon>
        <taxon>Modicella</taxon>
    </lineage>
</organism>
<dbReference type="InterPro" id="IPR015915">
    <property type="entry name" value="Kelch-typ_b-propeller"/>
</dbReference>
<keyword evidence="4" id="KW-0812">Transmembrane</keyword>
<feature type="region of interest" description="Disordered" evidence="3">
    <location>
        <begin position="248"/>
        <end position="291"/>
    </location>
</feature>